<organism evidence="1 2">
    <name type="scientific">Paenibacillus albidus</name>
    <dbReference type="NCBI Taxonomy" id="2041023"/>
    <lineage>
        <taxon>Bacteria</taxon>
        <taxon>Bacillati</taxon>
        <taxon>Bacillota</taxon>
        <taxon>Bacilli</taxon>
        <taxon>Bacillales</taxon>
        <taxon>Paenibacillaceae</taxon>
        <taxon>Paenibacillus</taxon>
    </lineage>
</organism>
<dbReference type="EMBL" id="BMKR01000020">
    <property type="protein sequence ID" value="GGF92828.1"/>
    <property type="molecule type" value="Genomic_DNA"/>
</dbReference>
<name>A0A917CN71_9BACL</name>
<sequence length="113" mass="11978">MPAKRPVRRTAKQQAAALQTEINKQLAAYAWLQALGTNITAIGQTKQLSRRKSIQAEGQKLIDIGNALQALANTAQSALTLEQGNTASNNLNALGNLLQAIGNSIQIIASNES</sequence>
<proteinExistence type="predicted"/>
<comment type="caution">
    <text evidence="1">The sequence shown here is derived from an EMBL/GenBank/DDBJ whole genome shotgun (WGS) entry which is preliminary data.</text>
</comment>
<dbReference type="Pfam" id="PF22116">
    <property type="entry name" value="DUF6944"/>
    <property type="match status" value="1"/>
</dbReference>
<dbReference type="InterPro" id="IPR054224">
    <property type="entry name" value="DUF6944"/>
</dbReference>
<accession>A0A917CN71</accession>
<keyword evidence="2" id="KW-1185">Reference proteome</keyword>
<evidence type="ECO:0000313" key="1">
    <source>
        <dbReference type="EMBL" id="GGF92828.1"/>
    </source>
</evidence>
<dbReference type="AlphaFoldDB" id="A0A917CN71"/>
<dbReference type="RefSeq" id="WP_229696264.1">
    <property type="nucleotide sequence ID" value="NZ_BMKR01000020.1"/>
</dbReference>
<dbReference type="Proteomes" id="UP000637643">
    <property type="component" value="Unassembled WGS sequence"/>
</dbReference>
<reference evidence="1" key="2">
    <citation type="submission" date="2020-09" db="EMBL/GenBank/DDBJ databases">
        <authorList>
            <person name="Sun Q."/>
            <person name="Zhou Y."/>
        </authorList>
    </citation>
    <scope>NUCLEOTIDE SEQUENCE</scope>
    <source>
        <strain evidence="1">CGMCC 1.16134</strain>
    </source>
</reference>
<protein>
    <submittedName>
        <fullName evidence="1">Uncharacterized protein</fullName>
    </submittedName>
</protein>
<evidence type="ECO:0000313" key="2">
    <source>
        <dbReference type="Proteomes" id="UP000637643"/>
    </source>
</evidence>
<reference evidence="1" key="1">
    <citation type="journal article" date="2014" name="Int. J. Syst. Evol. Microbiol.">
        <title>Complete genome sequence of Corynebacterium casei LMG S-19264T (=DSM 44701T), isolated from a smear-ripened cheese.</title>
        <authorList>
            <consortium name="US DOE Joint Genome Institute (JGI-PGF)"/>
            <person name="Walter F."/>
            <person name="Albersmeier A."/>
            <person name="Kalinowski J."/>
            <person name="Ruckert C."/>
        </authorList>
    </citation>
    <scope>NUCLEOTIDE SEQUENCE</scope>
    <source>
        <strain evidence="1">CGMCC 1.16134</strain>
    </source>
</reference>
<gene>
    <name evidence="1" type="ORF">GCM10010912_42310</name>
</gene>